<dbReference type="GO" id="GO:0005576">
    <property type="term" value="C:extracellular region"/>
    <property type="evidence" value="ECO:0007669"/>
    <property type="project" value="UniProtKB-SubCell"/>
</dbReference>
<dbReference type="Gene3D" id="3.40.1620.60">
    <property type="match status" value="1"/>
</dbReference>
<dbReference type="PRINTS" id="PR01705">
    <property type="entry name" value="TSP1REPEAT"/>
</dbReference>
<dbReference type="InterPro" id="IPR000884">
    <property type="entry name" value="TSP1_rpt"/>
</dbReference>
<gene>
    <name evidence="3" type="ORF">TGEB3V08_LOCUS2651</name>
</gene>
<dbReference type="Pfam" id="PF00090">
    <property type="entry name" value="TSP_1"/>
    <property type="match status" value="1"/>
</dbReference>
<dbReference type="PROSITE" id="PS50092">
    <property type="entry name" value="TSP1"/>
    <property type="match status" value="1"/>
</dbReference>
<dbReference type="PANTHER" id="PTHR13723:SF200">
    <property type="entry name" value="ADAM METALLOPEPTIDASE WITH THROMBOSPONDIN TYPE 1 MOTIF B, ISOFORM B"/>
    <property type="match status" value="1"/>
</dbReference>
<dbReference type="SUPFAM" id="SSF82895">
    <property type="entry name" value="TSP-1 type 1 repeat"/>
    <property type="match status" value="1"/>
</dbReference>
<sequence>MKLAPSIQFQACDSLNCEIPDYGCVQTHVPAAAGTKCGENKEKPPPVHPTEIRTSIFPSSVVWLNTTSALANYVTEAGCNSKNKVENHLCSVTYCCQWCYAKQCLQLGERPGATDGGWGEWSDWSKCSRTCGSGVAYSERQCDNPSPTHGGRFCIGDRRRHNICATEVRNNT</sequence>
<dbReference type="GO" id="GO:0030198">
    <property type="term" value="P:extracellular matrix organization"/>
    <property type="evidence" value="ECO:0007669"/>
    <property type="project" value="TreeGrafter"/>
</dbReference>
<protein>
    <submittedName>
        <fullName evidence="3">Uncharacterized protein</fullName>
    </submittedName>
</protein>
<dbReference type="Gene3D" id="2.20.100.10">
    <property type="entry name" value="Thrombospondin type-1 (TSP1) repeat"/>
    <property type="match status" value="1"/>
</dbReference>
<evidence type="ECO:0000256" key="2">
    <source>
        <dbReference type="ARBA" id="ARBA00022525"/>
    </source>
</evidence>
<dbReference type="PANTHER" id="PTHR13723">
    <property type="entry name" value="ADAMTS A DISINTEGRIN AND METALLOPROTEASE WITH THROMBOSPONDIN MOTIFS PROTEASE"/>
    <property type="match status" value="1"/>
</dbReference>
<comment type="subcellular location">
    <subcellularLocation>
        <location evidence="1">Secreted</location>
    </subcellularLocation>
</comment>
<dbReference type="SMART" id="SM00209">
    <property type="entry name" value="TSP1"/>
    <property type="match status" value="1"/>
</dbReference>
<name>A0A7R9PIT4_TIMGE</name>
<evidence type="ECO:0000256" key="1">
    <source>
        <dbReference type="ARBA" id="ARBA00004613"/>
    </source>
</evidence>
<evidence type="ECO:0000313" key="3">
    <source>
        <dbReference type="EMBL" id="CAD7588609.1"/>
    </source>
</evidence>
<dbReference type="FunFam" id="2.20.100.10:FF:000006">
    <property type="entry name" value="A disintegrin and metalloproteinase with thrombospondin motifs 1"/>
    <property type="match status" value="1"/>
</dbReference>
<keyword evidence="2" id="KW-0964">Secreted</keyword>
<dbReference type="GO" id="GO:0006508">
    <property type="term" value="P:proteolysis"/>
    <property type="evidence" value="ECO:0007669"/>
    <property type="project" value="TreeGrafter"/>
</dbReference>
<dbReference type="GO" id="GO:0031012">
    <property type="term" value="C:extracellular matrix"/>
    <property type="evidence" value="ECO:0007669"/>
    <property type="project" value="TreeGrafter"/>
</dbReference>
<dbReference type="EMBL" id="OE839797">
    <property type="protein sequence ID" value="CAD7588609.1"/>
    <property type="molecule type" value="Genomic_DNA"/>
</dbReference>
<dbReference type="InterPro" id="IPR036383">
    <property type="entry name" value="TSP1_rpt_sf"/>
</dbReference>
<dbReference type="AlphaFoldDB" id="A0A7R9PIT4"/>
<proteinExistence type="predicted"/>
<accession>A0A7R9PIT4</accession>
<dbReference type="GO" id="GO:0004222">
    <property type="term" value="F:metalloendopeptidase activity"/>
    <property type="evidence" value="ECO:0007669"/>
    <property type="project" value="TreeGrafter"/>
</dbReference>
<reference evidence="3" key="1">
    <citation type="submission" date="2020-11" db="EMBL/GenBank/DDBJ databases">
        <authorList>
            <person name="Tran Van P."/>
        </authorList>
    </citation>
    <scope>NUCLEOTIDE SEQUENCE</scope>
</reference>
<dbReference type="InterPro" id="IPR050439">
    <property type="entry name" value="ADAMTS_ADAMTS-like"/>
</dbReference>
<organism evidence="3">
    <name type="scientific">Timema genevievae</name>
    <name type="common">Walking stick</name>
    <dbReference type="NCBI Taxonomy" id="629358"/>
    <lineage>
        <taxon>Eukaryota</taxon>
        <taxon>Metazoa</taxon>
        <taxon>Ecdysozoa</taxon>
        <taxon>Arthropoda</taxon>
        <taxon>Hexapoda</taxon>
        <taxon>Insecta</taxon>
        <taxon>Pterygota</taxon>
        <taxon>Neoptera</taxon>
        <taxon>Polyneoptera</taxon>
        <taxon>Phasmatodea</taxon>
        <taxon>Timematodea</taxon>
        <taxon>Timematoidea</taxon>
        <taxon>Timematidae</taxon>
        <taxon>Timema</taxon>
    </lineage>
</organism>